<feature type="domain" description="PRC-barrel" evidence="2">
    <location>
        <begin position="354"/>
        <end position="425"/>
    </location>
</feature>
<dbReference type="EMBL" id="BSPK01000072">
    <property type="protein sequence ID" value="GLS65427.1"/>
    <property type="molecule type" value="Genomic_DNA"/>
</dbReference>
<dbReference type="Gene3D" id="2.30.30.240">
    <property type="entry name" value="PRC-barrel domain"/>
    <property type="match status" value="2"/>
</dbReference>
<feature type="domain" description="PRC-barrel" evidence="2">
    <location>
        <begin position="229"/>
        <end position="297"/>
    </location>
</feature>
<dbReference type="PANTHER" id="PTHR36505:SF1">
    <property type="entry name" value="BLR1072 PROTEIN"/>
    <property type="match status" value="1"/>
</dbReference>
<sequence>MTSPSLSAVMTALALTVSPGAVLAQTTSPAPGASQADLCRDLVTFLERRGDAKPASPVSVDQAKTYQRDNNIVACRDGAVRIQQAGITLPAALLAVVKVPSTAQRTAEGADILVQPGTPSVTVQQQRPEITVRQPQPVVTVTIPQPEITLRMPQPDVNVARGQPQVQVAQAAQPQVQVQRSDQQPVIHYESAEPKVVVNRAQGQPQVRVEALTQGQTGTGASQRQVRQVSASELTDMDVMNGRGQQVGDVERLVRGEDKKLYAVVGHGGLFGLGEKEIVLPIDHFLMHDGRLMIVGLTDEQIKALPGYDAKSGKYTEVEASALAPLTVAAVPPAPNVNAADVTGTTGNPATRSFQVSNLLRKDIYNTQGQQLGDIERVLVGTDDKMYVVIGHGGFLGLGEKQILLPFDRIKVRDGRLTVSGLTDEQIKAIPEFDRNARGYRDADQNRQAEFSVYRG</sequence>
<comment type="caution">
    <text evidence="3">The sequence shown here is derived from an EMBL/GenBank/DDBJ whole genome shotgun (WGS) entry which is preliminary data.</text>
</comment>
<proteinExistence type="predicted"/>
<dbReference type="SUPFAM" id="SSF50346">
    <property type="entry name" value="PRC-barrel domain"/>
    <property type="match status" value="2"/>
</dbReference>
<evidence type="ECO:0000259" key="2">
    <source>
        <dbReference type="Pfam" id="PF05239"/>
    </source>
</evidence>
<name>A0A512J6N1_9HYPH</name>
<dbReference type="Proteomes" id="UP001156856">
    <property type="component" value="Unassembled WGS sequence"/>
</dbReference>
<dbReference type="InterPro" id="IPR011033">
    <property type="entry name" value="PRC_barrel-like_sf"/>
</dbReference>
<gene>
    <name evidence="4" type="ORF">GCM10007888_38090</name>
    <name evidence="3" type="ORF">MOX02_36310</name>
</gene>
<dbReference type="EMBL" id="BJZU01000073">
    <property type="protein sequence ID" value="GEP05593.1"/>
    <property type="molecule type" value="Genomic_DNA"/>
</dbReference>
<dbReference type="InterPro" id="IPR027275">
    <property type="entry name" value="PRC-brl_dom"/>
</dbReference>
<evidence type="ECO:0000313" key="4">
    <source>
        <dbReference type="EMBL" id="GLS65427.1"/>
    </source>
</evidence>
<dbReference type="Pfam" id="PF05239">
    <property type="entry name" value="PRC"/>
    <property type="match status" value="2"/>
</dbReference>
<keyword evidence="1" id="KW-0732">Signal</keyword>
<feature type="chain" id="PRO_5021934427" description="PRC-barrel domain-containing protein" evidence="1">
    <location>
        <begin position="25"/>
        <end position="456"/>
    </location>
</feature>
<accession>A0A512J6N1</accession>
<dbReference type="Proteomes" id="UP000321960">
    <property type="component" value="Unassembled WGS sequence"/>
</dbReference>
<dbReference type="PANTHER" id="PTHR36505">
    <property type="entry name" value="BLR1072 PROTEIN"/>
    <property type="match status" value="1"/>
</dbReference>
<reference evidence="4" key="1">
    <citation type="journal article" date="2014" name="Int. J. Syst. Evol. Microbiol.">
        <title>Complete genome of a new Firmicutes species belonging to the dominant human colonic microbiota ('Ruminococcus bicirculans') reveals two chromosomes and a selective capacity to utilize plant glucans.</title>
        <authorList>
            <consortium name="NISC Comparative Sequencing Program"/>
            <person name="Wegmann U."/>
            <person name="Louis P."/>
            <person name="Goesmann A."/>
            <person name="Henrissat B."/>
            <person name="Duncan S.H."/>
            <person name="Flint H.J."/>
        </authorList>
    </citation>
    <scope>NUCLEOTIDE SEQUENCE</scope>
    <source>
        <strain evidence="4">NBRC 107715</strain>
    </source>
</reference>
<evidence type="ECO:0000256" key="1">
    <source>
        <dbReference type="SAM" id="SignalP"/>
    </source>
</evidence>
<feature type="signal peptide" evidence="1">
    <location>
        <begin position="1"/>
        <end position="24"/>
    </location>
</feature>
<dbReference type="OrthoDB" id="7274881at2"/>
<dbReference type="AlphaFoldDB" id="A0A512J6N1"/>
<organism evidence="3 5">
    <name type="scientific">Methylobacterium oxalidis</name>
    <dbReference type="NCBI Taxonomy" id="944322"/>
    <lineage>
        <taxon>Bacteria</taxon>
        <taxon>Pseudomonadati</taxon>
        <taxon>Pseudomonadota</taxon>
        <taxon>Alphaproteobacteria</taxon>
        <taxon>Hyphomicrobiales</taxon>
        <taxon>Methylobacteriaceae</taxon>
        <taxon>Methylobacterium</taxon>
    </lineage>
</organism>
<evidence type="ECO:0000313" key="5">
    <source>
        <dbReference type="Proteomes" id="UP000321960"/>
    </source>
</evidence>
<protein>
    <recommendedName>
        <fullName evidence="2">PRC-barrel domain-containing protein</fullName>
    </recommendedName>
</protein>
<evidence type="ECO:0000313" key="3">
    <source>
        <dbReference type="EMBL" id="GEP05593.1"/>
    </source>
</evidence>
<keyword evidence="6" id="KW-1185">Reference proteome</keyword>
<reference evidence="3 5" key="3">
    <citation type="submission" date="2019-07" db="EMBL/GenBank/DDBJ databases">
        <title>Whole genome shotgun sequence of Methylobacterium oxalidis NBRC 107715.</title>
        <authorList>
            <person name="Hosoyama A."/>
            <person name="Uohara A."/>
            <person name="Ohji S."/>
            <person name="Ichikawa N."/>
        </authorList>
    </citation>
    <scope>NUCLEOTIDE SEQUENCE [LARGE SCALE GENOMIC DNA]</scope>
    <source>
        <strain evidence="3 5">NBRC 107715</strain>
    </source>
</reference>
<evidence type="ECO:0000313" key="6">
    <source>
        <dbReference type="Proteomes" id="UP001156856"/>
    </source>
</evidence>
<reference evidence="4" key="4">
    <citation type="submission" date="2023-01" db="EMBL/GenBank/DDBJ databases">
        <title>Draft genome sequence of Methylobacterium oxalidis strain NBRC 107715.</title>
        <authorList>
            <person name="Sun Q."/>
            <person name="Mori K."/>
        </authorList>
    </citation>
    <scope>NUCLEOTIDE SEQUENCE</scope>
    <source>
        <strain evidence="4">NBRC 107715</strain>
    </source>
</reference>
<reference evidence="6" key="2">
    <citation type="journal article" date="2019" name="Int. J. Syst. Evol. Microbiol.">
        <title>The Global Catalogue of Microorganisms (GCM) 10K type strain sequencing project: providing services to taxonomists for standard genome sequencing and annotation.</title>
        <authorList>
            <consortium name="The Broad Institute Genomics Platform"/>
            <consortium name="The Broad Institute Genome Sequencing Center for Infectious Disease"/>
            <person name="Wu L."/>
            <person name="Ma J."/>
        </authorList>
    </citation>
    <scope>NUCLEOTIDE SEQUENCE [LARGE SCALE GENOMIC DNA]</scope>
    <source>
        <strain evidence="6">NBRC 107715</strain>
    </source>
</reference>